<reference evidence="1" key="1">
    <citation type="submission" date="2013-07" db="EMBL/GenBank/DDBJ databases">
        <title>The genome of Eucalyptus grandis.</title>
        <authorList>
            <person name="Schmutz J."/>
            <person name="Hayes R."/>
            <person name="Myburg A."/>
            <person name="Tuskan G."/>
            <person name="Grattapaglia D."/>
            <person name="Rokhsar D.S."/>
        </authorList>
    </citation>
    <scope>NUCLEOTIDE SEQUENCE</scope>
    <source>
        <tissue evidence="1">Leaf extractions</tissue>
    </source>
</reference>
<dbReference type="AlphaFoldDB" id="A0A059B6H6"/>
<name>A0A059B6H6_EUCGR</name>
<evidence type="ECO:0000313" key="1">
    <source>
        <dbReference type="EMBL" id="KCW61265.1"/>
    </source>
</evidence>
<protein>
    <submittedName>
        <fullName evidence="1">Uncharacterized protein</fullName>
    </submittedName>
</protein>
<dbReference type="EMBL" id="KK198760">
    <property type="protein sequence ID" value="KCW61265.1"/>
    <property type="molecule type" value="Genomic_DNA"/>
</dbReference>
<gene>
    <name evidence="1" type="ORF">EUGRSUZ_H04028</name>
</gene>
<organism evidence="1">
    <name type="scientific">Eucalyptus grandis</name>
    <name type="common">Flooded gum</name>
    <dbReference type="NCBI Taxonomy" id="71139"/>
    <lineage>
        <taxon>Eukaryota</taxon>
        <taxon>Viridiplantae</taxon>
        <taxon>Streptophyta</taxon>
        <taxon>Embryophyta</taxon>
        <taxon>Tracheophyta</taxon>
        <taxon>Spermatophyta</taxon>
        <taxon>Magnoliopsida</taxon>
        <taxon>eudicotyledons</taxon>
        <taxon>Gunneridae</taxon>
        <taxon>Pentapetalae</taxon>
        <taxon>rosids</taxon>
        <taxon>malvids</taxon>
        <taxon>Myrtales</taxon>
        <taxon>Myrtaceae</taxon>
        <taxon>Myrtoideae</taxon>
        <taxon>Eucalypteae</taxon>
        <taxon>Eucalyptus</taxon>
    </lineage>
</organism>
<dbReference type="InParanoid" id="A0A059B6H6"/>
<sequence>MCAFEYTHPDAENKRPPRLKLFGVPVAGSDETPRARRAQLISDRHQRPLTIGGPIVSTHAAAFGPFIHSAQRVHGGFATLARFHSGPPPPIPMQSHGDPGQSYVVRAEYIRAMGRSSRPMESPQVETNEVGVDLRLSLASTSKAS</sequence>
<accession>A0A059B6H6</accession>
<dbReference type="Gramene" id="KCW61265">
    <property type="protein sequence ID" value="KCW61265"/>
    <property type="gene ID" value="EUGRSUZ_H04028"/>
</dbReference>
<proteinExistence type="predicted"/>